<evidence type="ECO:0000256" key="1">
    <source>
        <dbReference type="PIRSR" id="PIRSR033579-1"/>
    </source>
</evidence>
<dbReference type="SUPFAM" id="SSF53800">
    <property type="entry name" value="Chelatase"/>
    <property type="match status" value="1"/>
</dbReference>
<dbReference type="CDD" id="cd03413">
    <property type="entry name" value="CbiK_C"/>
    <property type="match status" value="1"/>
</dbReference>
<sequence length="272" mass="30317">MILPEVKKTILVVSFGTSYADTRKATIDAIEGNIAETFLDYEVQRAFTSRIIRKILKERDEIEVDDPQQALTALKNKGVSEVIIQATHVIPGAEFHDLLRTARHFKDDFEKIVVGMPLLSATERDLRKAAAALTRQMPALKKDEAVVLMGHGTYHAANAIYAELERVFKEMDTDNVLVGTLEGVPTLDDVIRKLKASPVRKVILMPLLFVAGDHAQNDMAGDEEDSWKTILTTEGFDVECYLHGMGENPAIQSLYIQHIRDAIKGGCRAHLH</sequence>
<dbReference type="Gene3D" id="3.40.50.1400">
    <property type="match status" value="2"/>
</dbReference>
<dbReference type="AlphaFoldDB" id="A0A2G6E713"/>
<dbReference type="GO" id="GO:0019251">
    <property type="term" value="P:anaerobic cobalamin biosynthetic process"/>
    <property type="evidence" value="ECO:0007669"/>
    <property type="project" value="InterPro"/>
</dbReference>
<accession>A0A2G6E713</accession>
<dbReference type="InterPro" id="IPR050963">
    <property type="entry name" value="Sirohydro_Cobaltochel/CbiX"/>
</dbReference>
<dbReference type="GO" id="GO:0016852">
    <property type="term" value="F:sirohydrochlorin cobaltochelatase activity"/>
    <property type="evidence" value="ECO:0007669"/>
    <property type="project" value="InterPro"/>
</dbReference>
<dbReference type="Proteomes" id="UP000229740">
    <property type="component" value="Unassembled WGS sequence"/>
</dbReference>
<dbReference type="PIRSF" id="PIRSF033579">
    <property type="entry name" value="Anaer_Co_chel"/>
    <property type="match status" value="1"/>
</dbReference>
<comment type="caution">
    <text evidence="3">The sequence shown here is derived from an EMBL/GenBank/DDBJ whole genome shotgun (WGS) entry which is preliminary data.</text>
</comment>
<feature type="binding site" evidence="2">
    <location>
        <position position="214"/>
    </location>
    <ligand>
        <name>Co(2+)</name>
        <dbReference type="ChEBI" id="CHEBI:48828"/>
    </ligand>
</feature>
<dbReference type="GO" id="GO:0046872">
    <property type="term" value="F:metal ion binding"/>
    <property type="evidence" value="ECO:0007669"/>
    <property type="project" value="UniProtKB-KW"/>
</dbReference>
<evidence type="ECO:0000313" key="4">
    <source>
        <dbReference type="Proteomes" id="UP000229740"/>
    </source>
</evidence>
<dbReference type="PANTHER" id="PTHR33542">
    <property type="entry name" value="SIROHYDROCHLORIN FERROCHELATASE, CHLOROPLASTIC"/>
    <property type="match status" value="1"/>
</dbReference>
<dbReference type="EMBL" id="PDPS01000025">
    <property type="protein sequence ID" value="PID57879.1"/>
    <property type="molecule type" value="Genomic_DNA"/>
</dbReference>
<evidence type="ECO:0000313" key="3">
    <source>
        <dbReference type="EMBL" id="PID57879.1"/>
    </source>
</evidence>
<feature type="binding site" evidence="2">
    <location>
        <position position="151"/>
    </location>
    <ligand>
        <name>Co(2+)</name>
        <dbReference type="ChEBI" id="CHEBI:48828"/>
    </ligand>
</feature>
<dbReference type="InterPro" id="IPR010388">
    <property type="entry name" value="Anaerobic_Co-chelatase"/>
</dbReference>
<organism evidence="3 4">
    <name type="scientific">candidate division KSB3 bacterium</name>
    <dbReference type="NCBI Taxonomy" id="2044937"/>
    <lineage>
        <taxon>Bacteria</taxon>
        <taxon>candidate division KSB3</taxon>
    </lineage>
</organism>
<keyword evidence="2" id="KW-0170">Cobalt</keyword>
<dbReference type="CDD" id="cd03412">
    <property type="entry name" value="CbiK_N"/>
    <property type="match status" value="1"/>
</dbReference>
<protein>
    <submittedName>
        <fullName evidence="3">Sirohydrochlorin cobaltochelatase</fullName>
    </submittedName>
</protein>
<dbReference type="Pfam" id="PF06180">
    <property type="entry name" value="CbiK"/>
    <property type="match status" value="1"/>
</dbReference>
<name>A0A2G6E713_9BACT</name>
<dbReference type="PANTHER" id="PTHR33542:SF3">
    <property type="entry name" value="SIROHYDROCHLORIN FERROCHELATASE, CHLOROPLASTIC"/>
    <property type="match status" value="1"/>
</dbReference>
<evidence type="ECO:0000256" key="2">
    <source>
        <dbReference type="PIRSR" id="PIRSR033579-3"/>
    </source>
</evidence>
<keyword evidence="2" id="KW-0479">Metal-binding</keyword>
<gene>
    <name evidence="3" type="ORF">CSB45_05695</name>
</gene>
<reference evidence="3 4" key="1">
    <citation type="submission" date="2017-10" db="EMBL/GenBank/DDBJ databases">
        <title>Novel microbial diversity and functional potential in the marine mammal oral microbiome.</title>
        <authorList>
            <person name="Dudek N.K."/>
            <person name="Sun C.L."/>
            <person name="Burstein D."/>
            <person name="Kantor R.S."/>
            <person name="Aliaga Goltsman D.S."/>
            <person name="Bik E.M."/>
            <person name="Thomas B.C."/>
            <person name="Banfield J.F."/>
            <person name="Relman D.A."/>
        </authorList>
    </citation>
    <scope>NUCLEOTIDE SEQUENCE [LARGE SCALE GENOMIC DNA]</scope>
    <source>
        <strain evidence="3">DOLZORAL124_49_17</strain>
    </source>
</reference>
<proteinExistence type="predicted"/>
<feature type="active site" description="Proton acceptor" evidence="1">
    <location>
        <position position="151"/>
    </location>
</feature>
<feature type="binding site" evidence="2">
    <location>
        <position position="182"/>
    </location>
    <ligand>
        <name>Co(2+)</name>
        <dbReference type="ChEBI" id="CHEBI:48828"/>
    </ligand>
</feature>